<evidence type="ECO:0000256" key="4">
    <source>
        <dbReference type="ARBA" id="ARBA00022982"/>
    </source>
</evidence>
<dbReference type="GO" id="GO:0020037">
    <property type="term" value="F:heme binding"/>
    <property type="evidence" value="ECO:0007669"/>
    <property type="project" value="InterPro"/>
</dbReference>
<evidence type="ECO:0000313" key="10">
    <source>
        <dbReference type="EMBL" id="MWV28836.1"/>
    </source>
</evidence>
<dbReference type="PROSITE" id="PS51007">
    <property type="entry name" value="CYTC"/>
    <property type="match status" value="1"/>
</dbReference>
<protein>
    <submittedName>
        <fullName evidence="10">C-type cytochrome</fullName>
    </submittedName>
</protein>
<evidence type="ECO:0000259" key="9">
    <source>
        <dbReference type="PROSITE" id="PS51007"/>
    </source>
</evidence>
<dbReference type="AlphaFoldDB" id="A0A844XFR1"/>
<organism evidence="10 11">
    <name type="scientific">Aurantiacibacter rhizosphaerae</name>
    <dbReference type="NCBI Taxonomy" id="2691582"/>
    <lineage>
        <taxon>Bacteria</taxon>
        <taxon>Pseudomonadati</taxon>
        <taxon>Pseudomonadota</taxon>
        <taxon>Alphaproteobacteria</taxon>
        <taxon>Sphingomonadales</taxon>
        <taxon>Erythrobacteraceae</taxon>
        <taxon>Aurantiacibacter</taxon>
    </lineage>
</organism>
<dbReference type="GO" id="GO:0046872">
    <property type="term" value="F:metal ion binding"/>
    <property type="evidence" value="ECO:0007669"/>
    <property type="project" value="UniProtKB-KW"/>
</dbReference>
<evidence type="ECO:0000256" key="1">
    <source>
        <dbReference type="ARBA" id="ARBA00022448"/>
    </source>
</evidence>
<gene>
    <name evidence="10" type="ORF">GRF63_13050</name>
</gene>
<evidence type="ECO:0000256" key="2">
    <source>
        <dbReference type="ARBA" id="ARBA00022617"/>
    </source>
</evidence>
<comment type="caution">
    <text evidence="10">The sequence shown here is derived from an EMBL/GenBank/DDBJ whole genome shotgun (WGS) entry which is preliminary data.</text>
</comment>
<feature type="region of interest" description="Disordered" evidence="7">
    <location>
        <begin position="25"/>
        <end position="102"/>
    </location>
</feature>
<keyword evidence="8" id="KW-0732">Signal</keyword>
<dbReference type="EMBL" id="WUBR01000003">
    <property type="protein sequence ID" value="MWV28836.1"/>
    <property type="molecule type" value="Genomic_DNA"/>
</dbReference>
<feature type="compositionally biased region" description="Low complexity" evidence="7">
    <location>
        <begin position="77"/>
        <end position="87"/>
    </location>
</feature>
<dbReference type="Gene3D" id="1.10.760.10">
    <property type="entry name" value="Cytochrome c-like domain"/>
    <property type="match status" value="1"/>
</dbReference>
<dbReference type="InterPro" id="IPR009056">
    <property type="entry name" value="Cyt_c-like_dom"/>
</dbReference>
<evidence type="ECO:0000313" key="11">
    <source>
        <dbReference type="Proteomes" id="UP000461409"/>
    </source>
</evidence>
<keyword evidence="11" id="KW-1185">Reference proteome</keyword>
<keyword evidence="3 6" id="KW-0479">Metal-binding</keyword>
<feature type="compositionally biased region" description="Acidic residues" evidence="7">
    <location>
        <begin position="52"/>
        <end position="76"/>
    </location>
</feature>
<dbReference type="InterPro" id="IPR002327">
    <property type="entry name" value="Cyt_c_1A/1B"/>
</dbReference>
<dbReference type="PRINTS" id="PR00604">
    <property type="entry name" value="CYTCHRMECIAB"/>
</dbReference>
<accession>A0A844XFR1</accession>
<keyword evidence="5 6" id="KW-0408">Iron</keyword>
<dbReference type="PROSITE" id="PS51257">
    <property type="entry name" value="PROKAR_LIPOPROTEIN"/>
    <property type="match status" value="1"/>
</dbReference>
<dbReference type="RefSeq" id="WP_160486491.1">
    <property type="nucleotide sequence ID" value="NZ_WUBR01000003.1"/>
</dbReference>
<evidence type="ECO:0000256" key="8">
    <source>
        <dbReference type="SAM" id="SignalP"/>
    </source>
</evidence>
<dbReference type="Pfam" id="PF00034">
    <property type="entry name" value="Cytochrom_C"/>
    <property type="match status" value="1"/>
</dbReference>
<name>A0A844XFR1_9SPHN</name>
<dbReference type="GO" id="GO:0009055">
    <property type="term" value="F:electron transfer activity"/>
    <property type="evidence" value="ECO:0007669"/>
    <property type="project" value="InterPro"/>
</dbReference>
<feature type="signal peptide" evidence="8">
    <location>
        <begin position="1"/>
        <end position="23"/>
    </location>
</feature>
<evidence type="ECO:0000256" key="7">
    <source>
        <dbReference type="SAM" id="MobiDB-lite"/>
    </source>
</evidence>
<dbReference type="SUPFAM" id="SSF46626">
    <property type="entry name" value="Cytochrome c"/>
    <property type="match status" value="1"/>
</dbReference>
<evidence type="ECO:0000256" key="6">
    <source>
        <dbReference type="PROSITE-ProRule" id="PRU00433"/>
    </source>
</evidence>
<sequence length="197" mass="20010">MRNQLALATTTALAMMLSACGGADDDAPEISPIDEVVTAEPADEAAVTGDTEAAEMTEEQADAAEDADADDAEDSAPEPVASASATPKPTPTPRATPTQVASMEPPAAFTTCGVCHAVEPGKNMIGPSLAGVVGRKAGTVSGANYSPAMKSANLTWNEANLRRYLRDPGAVVPGGTMPNPGLDAAQTQAIVNYLKTL</sequence>
<evidence type="ECO:0000256" key="5">
    <source>
        <dbReference type="ARBA" id="ARBA00023004"/>
    </source>
</evidence>
<reference evidence="10 11" key="1">
    <citation type="submission" date="2019-12" db="EMBL/GenBank/DDBJ databases">
        <authorList>
            <person name="Lee S.D."/>
        </authorList>
    </citation>
    <scope>NUCLEOTIDE SEQUENCE [LARGE SCALE GENOMIC DNA]</scope>
    <source>
        <strain evidence="10 11">GH3-10</strain>
    </source>
</reference>
<dbReference type="PANTHER" id="PTHR11961">
    <property type="entry name" value="CYTOCHROME C"/>
    <property type="match status" value="1"/>
</dbReference>
<evidence type="ECO:0000256" key="3">
    <source>
        <dbReference type="ARBA" id="ARBA00022723"/>
    </source>
</evidence>
<dbReference type="Proteomes" id="UP000461409">
    <property type="component" value="Unassembled WGS sequence"/>
</dbReference>
<reference evidence="10 11" key="2">
    <citation type="submission" date="2020-02" db="EMBL/GenBank/DDBJ databases">
        <title>Erythrobacter dongmakensis sp. nov., isolated from a tidal mudflat.</title>
        <authorList>
            <person name="Kim I.S."/>
        </authorList>
    </citation>
    <scope>NUCLEOTIDE SEQUENCE [LARGE SCALE GENOMIC DNA]</scope>
    <source>
        <strain evidence="10 11">GH3-10</strain>
    </source>
</reference>
<dbReference type="InterPro" id="IPR036909">
    <property type="entry name" value="Cyt_c-like_dom_sf"/>
</dbReference>
<feature type="domain" description="Cytochrome c" evidence="9">
    <location>
        <begin position="100"/>
        <end position="197"/>
    </location>
</feature>
<keyword evidence="2 6" id="KW-0349">Heme</keyword>
<proteinExistence type="predicted"/>
<keyword evidence="4" id="KW-0249">Electron transport</keyword>
<keyword evidence="1" id="KW-0813">Transport</keyword>
<feature type="chain" id="PRO_5033021834" evidence="8">
    <location>
        <begin position="24"/>
        <end position="197"/>
    </location>
</feature>